<proteinExistence type="predicted"/>
<keyword evidence="1" id="KW-0812">Transmembrane</keyword>
<evidence type="ECO:0000256" key="1">
    <source>
        <dbReference type="SAM" id="Phobius"/>
    </source>
</evidence>
<accession>A0A8D8LKR0</accession>
<sequence length="102" mass="11744">MSLNLCLNVKLNSAVSFSSRISEYFCVITSLMCKFFFGFFHVLFSSLVPRHSHVSYVFVYHVTSTRVSEIWESSCNMEIVCVCCISFPLISRICLDRITFMS</sequence>
<keyword evidence="1" id="KW-1133">Transmembrane helix</keyword>
<protein>
    <submittedName>
        <fullName evidence="2">Uncharacterized protein</fullName>
    </submittedName>
</protein>
<evidence type="ECO:0000313" key="2">
    <source>
        <dbReference type="EMBL" id="CAG6607682.1"/>
    </source>
</evidence>
<keyword evidence="1" id="KW-0472">Membrane</keyword>
<dbReference type="AlphaFoldDB" id="A0A8D8LKR0"/>
<feature type="transmembrane region" description="Helical" evidence="1">
    <location>
        <begin position="21"/>
        <end position="44"/>
    </location>
</feature>
<name>A0A8D8LKR0_9HEMI</name>
<organism evidence="2">
    <name type="scientific">Cacopsylla melanoneura</name>
    <dbReference type="NCBI Taxonomy" id="428564"/>
    <lineage>
        <taxon>Eukaryota</taxon>
        <taxon>Metazoa</taxon>
        <taxon>Ecdysozoa</taxon>
        <taxon>Arthropoda</taxon>
        <taxon>Hexapoda</taxon>
        <taxon>Insecta</taxon>
        <taxon>Pterygota</taxon>
        <taxon>Neoptera</taxon>
        <taxon>Paraneoptera</taxon>
        <taxon>Hemiptera</taxon>
        <taxon>Sternorrhyncha</taxon>
        <taxon>Psylloidea</taxon>
        <taxon>Psyllidae</taxon>
        <taxon>Psyllinae</taxon>
        <taxon>Cacopsylla</taxon>
    </lineage>
</organism>
<reference evidence="2" key="1">
    <citation type="submission" date="2021-05" db="EMBL/GenBank/DDBJ databases">
        <authorList>
            <person name="Alioto T."/>
            <person name="Alioto T."/>
            <person name="Gomez Garrido J."/>
        </authorList>
    </citation>
    <scope>NUCLEOTIDE SEQUENCE</scope>
</reference>
<dbReference type="EMBL" id="HBUF01008795">
    <property type="protein sequence ID" value="CAG6607682.1"/>
    <property type="molecule type" value="Transcribed_RNA"/>
</dbReference>